<dbReference type="EMBL" id="JDYK01000003">
    <property type="protein sequence ID" value="EWS82492.1"/>
    <property type="molecule type" value="Genomic_DNA"/>
</dbReference>
<dbReference type="OrthoDB" id="69432at2"/>
<organism evidence="1 2">
    <name type="scientific">Brachybacterium phenoliresistens</name>
    <dbReference type="NCBI Taxonomy" id="396014"/>
    <lineage>
        <taxon>Bacteria</taxon>
        <taxon>Bacillati</taxon>
        <taxon>Actinomycetota</taxon>
        <taxon>Actinomycetes</taxon>
        <taxon>Micrococcales</taxon>
        <taxon>Dermabacteraceae</taxon>
        <taxon>Brachybacterium</taxon>
    </lineage>
</organism>
<keyword evidence="2" id="KW-1185">Reference proteome</keyword>
<reference evidence="1 2" key="1">
    <citation type="submission" date="2014-02" db="EMBL/GenBank/DDBJ databases">
        <title>Genome sequence of Brachybacterium phenoliresistens strain W13A50.</title>
        <authorList>
            <person name="Wang X."/>
        </authorList>
    </citation>
    <scope>NUCLEOTIDE SEQUENCE [LARGE SCALE GENOMIC DNA]</scope>
    <source>
        <strain evidence="1 2">W13A50</strain>
    </source>
</reference>
<evidence type="ECO:0000313" key="2">
    <source>
        <dbReference type="Proteomes" id="UP000023067"/>
    </source>
</evidence>
<dbReference type="Proteomes" id="UP000023067">
    <property type="component" value="Unassembled WGS sequence"/>
</dbReference>
<gene>
    <name evidence="1" type="ORF">BF93_12590</name>
</gene>
<protein>
    <submittedName>
        <fullName evidence="1">Uncharacterized protein</fullName>
    </submittedName>
</protein>
<evidence type="ECO:0000313" key="1">
    <source>
        <dbReference type="EMBL" id="EWS82492.1"/>
    </source>
</evidence>
<comment type="caution">
    <text evidence="1">The sequence shown here is derived from an EMBL/GenBank/DDBJ whole genome shotgun (WGS) entry which is preliminary data.</text>
</comment>
<dbReference type="RefSeq" id="WP_038370977.1">
    <property type="nucleotide sequence ID" value="NZ_BAAAOW010000011.1"/>
</dbReference>
<dbReference type="AlphaFoldDB" id="Z9JXH9"/>
<proteinExistence type="predicted"/>
<sequence length="315" mass="34734">MNDRSPQNPTDVLILGVRHLERSIPDAALARGLAHLRRWRPDVIAIESLPGHLVVEYASRGGPFHDFPVGGAPTARELAESAAHLQDWDVWTARSVARDESADLTDRVIGWLLAREPLNALLLPWQTADVPAALLDELSAVCELPTERVRIGVRLALDLGHRELAHIDDHAGLAITERLTSSWMDILEQSDASGELRDSGPPPVPEPADEWDEWMRMAGPSFLSWIEDLESGSLARSHVKTFIHRARLAQWRARNLAMAARLREATGRCPGGRVLVIVGSAHVPPLRAALTTDQHDLRIVDLRELDGESGLTAPR</sequence>
<dbReference type="HOGENOM" id="CLU_881860_0_0_11"/>
<name>Z9JXH9_9MICO</name>
<accession>Z9JXH9</accession>
<dbReference type="PATRIC" id="fig|396014.3.peg.1025"/>
<dbReference type="STRING" id="396014.BF93_12590"/>